<dbReference type="AlphaFoldDB" id="A0A538U0R1"/>
<organism evidence="1 2">
    <name type="scientific">Eiseniibacteriota bacterium</name>
    <dbReference type="NCBI Taxonomy" id="2212470"/>
    <lineage>
        <taxon>Bacteria</taxon>
        <taxon>Candidatus Eiseniibacteriota</taxon>
    </lineage>
</organism>
<comment type="caution">
    <text evidence="1">The sequence shown here is derived from an EMBL/GenBank/DDBJ whole genome shotgun (WGS) entry which is preliminary data.</text>
</comment>
<accession>A0A538U0R1</accession>
<sequence>MPFSRNMLHFVQHLIVYVPVELSQSARNQHALNTFFLMNSLLVEAQRVVGGLGSHFRDAPHYRVISEAVNSPTFREVVDRSRPARHWSGFHFFPEGAEAVANRGYFADPPEFVPFLSAQGPLDSSVHFDLADRIPMELILGDMDRTNFEETFGKWLKDASNVTADFISNLNIFLSLNAKAFGAKRRQAPQE</sequence>
<proteinExistence type="predicted"/>
<evidence type="ECO:0000313" key="2">
    <source>
        <dbReference type="Proteomes" id="UP000319771"/>
    </source>
</evidence>
<protein>
    <submittedName>
        <fullName evidence="1">Uncharacterized protein</fullName>
    </submittedName>
</protein>
<reference evidence="1 2" key="1">
    <citation type="journal article" date="2019" name="Nat. Microbiol.">
        <title>Mediterranean grassland soil C-N compound turnover is dependent on rainfall and depth, and is mediated by genomically divergent microorganisms.</title>
        <authorList>
            <person name="Diamond S."/>
            <person name="Andeer P.F."/>
            <person name="Li Z."/>
            <person name="Crits-Christoph A."/>
            <person name="Burstein D."/>
            <person name="Anantharaman K."/>
            <person name="Lane K.R."/>
            <person name="Thomas B.C."/>
            <person name="Pan C."/>
            <person name="Northen T.R."/>
            <person name="Banfield J.F."/>
        </authorList>
    </citation>
    <scope>NUCLEOTIDE SEQUENCE [LARGE SCALE GENOMIC DNA]</scope>
    <source>
        <strain evidence="1">WS_11</strain>
    </source>
</reference>
<dbReference type="EMBL" id="VBPB01000305">
    <property type="protein sequence ID" value="TMQ69477.1"/>
    <property type="molecule type" value="Genomic_DNA"/>
</dbReference>
<evidence type="ECO:0000313" key="1">
    <source>
        <dbReference type="EMBL" id="TMQ69477.1"/>
    </source>
</evidence>
<name>A0A538U0R1_UNCEI</name>
<dbReference type="Proteomes" id="UP000319771">
    <property type="component" value="Unassembled WGS sequence"/>
</dbReference>
<gene>
    <name evidence="1" type="ORF">E6K81_14885</name>
</gene>